<gene>
    <name evidence="1" type="ORF">METZ01_LOCUS228002</name>
</gene>
<sequence>MKADLETIKARMDENPHEYQIVQKQDIEYVLERFEEEYGNSLIGRRFVLDTSYVNISDTLSEFQEKIEPLLTDQDRLRMLAHSNLWSK</sequence>
<name>A0A382GJ27_9ZZZZ</name>
<dbReference type="AlphaFoldDB" id="A0A382GJ27"/>
<dbReference type="EMBL" id="UINC01055823">
    <property type="protein sequence ID" value="SVB75148.1"/>
    <property type="molecule type" value="Genomic_DNA"/>
</dbReference>
<protein>
    <submittedName>
        <fullName evidence="1">Uncharacterized protein</fullName>
    </submittedName>
</protein>
<evidence type="ECO:0000313" key="1">
    <source>
        <dbReference type="EMBL" id="SVB75148.1"/>
    </source>
</evidence>
<proteinExistence type="predicted"/>
<organism evidence="1">
    <name type="scientific">marine metagenome</name>
    <dbReference type="NCBI Taxonomy" id="408172"/>
    <lineage>
        <taxon>unclassified sequences</taxon>
        <taxon>metagenomes</taxon>
        <taxon>ecological metagenomes</taxon>
    </lineage>
</organism>
<accession>A0A382GJ27</accession>
<reference evidence="1" key="1">
    <citation type="submission" date="2018-05" db="EMBL/GenBank/DDBJ databases">
        <authorList>
            <person name="Lanie J.A."/>
            <person name="Ng W.-L."/>
            <person name="Kazmierczak K.M."/>
            <person name="Andrzejewski T.M."/>
            <person name="Davidsen T.M."/>
            <person name="Wayne K.J."/>
            <person name="Tettelin H."/>
            <person name="Glass J.I."/>
            <person name="Rusch D."/>
            <person name="Podicherti R."/>
            <person name="Tsui H.-C.T."/>
            <person name="Winkler M.E."/>
        </authorList>
    </citation>
    <scope>NUCLEOTIDE SEQUENCE</scope>
</reference>